<comment type="caution">
    <text evidence="5">The sequence shown here is derived from an EMBL/GenBank/DDBJ whole genome shotgun (WGS) entry which is preliminary data.</text>
</comment>
<dbReference type="GO" id="GO:0033567">
    <property type="term" value="P:DNA replication, Okazaki fragment processing"/>
    <property type="evidence" value="ECO:0007669"/>
    <property type="project" value="InterPro"/>
</dbReference>
<gene>
    <name evidence="5" type="ORF">LCGC14_0490640</name>
</gene>
<dbReference type="Gene3D" id="1.10.150.20">
    <property type="entry name" value="5' to 3' exonuclease, C-terminal subdomain"/>
    <property type="match status" value="1"/>
</dbReference>
<feature type="domain" description="5'-3' exonuclease" evidence="4">
    <location>
        <begin position="1"/>
        <end position="257"/>
    </location>
</feature>
<evidence type="ECO:0000259" key="4">
    <source>
        <dbReference type="SMART" id="SM00475"/>
    </source>
</evidence>
<evidence type="ECO:0000256" key="2">
    <source>
        <dbReference type="ARBA" id="ARBA00022801"/>
    </source>
</evidence>
<keyword evidence="2" id="KW-0378">Hydrolase</keyword>
<dbReference type="CDD" id="cd09898">
    <property type="entry name" value="H3TH_53EXO"/>
    <property type="match status" value="1"/>
</dbReference>
<dbReference type="Gene3D" id="3.40.50.1010">
    <property type="entry name" value="5'-nuclease"/>
    <property type="match status" value="1"/>
</dbReference>
<keyword evidence="3" id="KW-0238">DNA-binding</keyword>
<dbReference type="PANTHER" id="PTHR42646:SF2">
    <property type="entry name" value="5'-3' EXONUCLEASE FAMILY PROTEIN"/>
    <property type="match status" value="1"/>
</dbReference>
<dbReference type="InterPro" id="IPR029060">
    <property type="entry name" value="PIN-like_dom_sf"/>
</dbReference>
<reference evidence="5" key="1">
    <citation type="journal article" date="2015" name="Nature">
        <title>Complex archaea that bridge the gap between prokaryotes and eukaryotes.</title>
        <authorList>
            <person name="Spang A."/>
            <person name="Saw J.H."/>
            <person name="Jorgensen S.L."/>
            <person name="Zaremba-Niedzwiedzka K."/>
            <person name="Martijn J."/>
            <person name="Lind A.E."/>
            <person name="van Eijk R."/>
            <person name="Schleper C."/>
            <person name="Guy L."/>
            <person name="Ettema T.J."/>
        </authorList>
    </citation>
    <scope>NUCLEOTIDE SEQUENCE</scope>
</reference>
<dbReference type="NCBIfam" id="NF007017">
    <property type="entry name" value="PRK09482.1"/>
    <property type="match status" value="1"/>
</dbReference>
<dbReference type="SUPFAM" id="SSF47807">
    <property type="entry name" value="5' to 3' exonuclease, C-terminal subdomain"/>
    <property type="match status" value="1"/>
</dbReference>
<evidence type="ECO:0000256" key="1">
    <source>
        <dbReference type="ARBA" id="ARBA00022722"/>
    </source>
</evidence>
<name>A0A0F9VFD4_9ZZZZ</name>
<organism evidence="5">
    <name type="scientific">marine sediment metagenome</name>
    <dbReference type="NCBI Taxonomy" id="412755"/>
    <lineage>
        <taxon>unclassified sequences</taxon>
        <taxon>metagenomes</taxon>
        <taxon>ecological metagenomes</taxon>
    </lineage>
</organism>
<proteinExistence type="predicted"/>
<evidence type="ECO:0000256" key="3">
    <source>
        <dbReference type="ARBA" id="ARBA00023125"/>
    </source>
</evidence>
<accession>A0A0F9VFD4</accession>
<dbReference type="AlphaFoldDB" id="A0A0F9VFD4"/>
<dbReference type="SMART" id="SM00475">
    <property type="entry name" value="53EXOc"/>
    <property type="match status" value="1"/>
</dbReference>
<dbReference type="PANTHER" id="PTHR42646">
    <property type="entry name" value="FLAP ENDONUCLEASE XNI"/>
    <property type="match status" value="1"/>
</dbReference>
<dbReference type="InterPro" id="IPR020046">
    <property type="entry name" value="5-3_exonucl_a-hlix_arch_N"/>
</dbReference>
<dbReference type="SUPFAM" id="SSF88723">
    <property type="entry name" value="PIN domain-like"/>
    <property type="match status" value="1"/>
</dbReference>
<dbReference type="CDD" id="cd09859">
    <property type="entry name" value="PIN_53EXO"/>
    <property type="match status" value="1"/>
</dbReference>
<sequence>MKPHLLLIDALNLIRRIYAVDANQKHHSDEQMIQTCCARVAHACKKLLDTSSATHAIAVFDGDKSWRYHFYKDYKHSRAPMPQVLKDALEHFKTAIEETGIVVFEPINDEADDIIATLAFKASNNQIANTVVSTDKGFLPYLGPYITVYDYFKKLYLDETSIKERFGVEQNKLVDFWALAGDKTNDIPGVKGIGTKSAQQIVNNYNSIEHAAEDESLSPSIKAKLAANMDMYVISKHLVSLRTDINLGFSLKQLRLN</sequence>
<dbReference type="Pfam" id="PF02739">
    <property type="entry name" value="5_3_exonuc_N"/>
    <property type="match status" value="1"/>
</dbReference>
<dbReference type="Pfam" id="PF01367">
    <property type="entry name" value="5_3_exonuc"/>
    <property type="match status" value="1"/>
</dbReference>
<dbReference type="GO" id="GO:0017108">
    <property type="term" value="F:5'-flap endonuclease activity"/>
    <property type="evidence" value="ECO:0007669"/>
    <property type="project" value="InterPro"/>
</dbReference>
<dbReference type="InterPro" id="IPR020045">
    <property type="entry name" value="DNA_polI_H3TH"/>
</dbReference>
<dbReference type="GO" id="GO:0003677">
    <property type="term" value="F:DNA binding"/>
    <property type="evidence" value="ECO:0007669"/>
    <property type="project" value="UniProtKB-KW"/>
</dbReference>
<keyword evidence="1" id="KW-0540">Nuclease</keyword>
<dbReference type="FunFam" id="1.10.150.20:FF:000003">
    <property type="entry name" value="DNA polymerase I"/>
    <property type="match status" value="1"/>
</dbReference>
<dbReference type="InterPro" id="IPR036279">
    <property type="entry name" value="5-3_exonuclease_C_sf"/>
</dbReference>
<dbReference type="SMART" id="SM00279">
    <property type="entry name" value="HhH2"/>
    <property type="match status" value="1"/>
</dbReference>
<dbReference type="GO" id="GO:0008409">
    <property type="term" value="F:5'-3' exonuclease activity"/>
    <property type="evidence" value="ECO:0007669"/>
    <property type="project" value="InterPro"/>
</dbReference>
<evidence type="ECO:0000313" key="5">
    <source>
        <dbReference type="EMBL" id="KKN64523.1"/>
    </source>
</evidence>
<dbReference type="InterPro" id="IPR038969">
    <property type="entry name" value="FEN"/>
</dbReference>
<dbReference type="InterPro" id="IPR008918">
    <property type="entry name" value="HhH2"/>
</dbReference>
<dbReference type="EMBL" id="LAZR01000552">
    <property type="protein sequence ID" value="KKN64523.1"/>
    <property type="molecule type" value="Genomic_DNA"/>
</dbReference>
<protein>
    <recommendedName>
        <fullName evidence="4">5'-3' exonuclease domain-containing protein</fullName>
    </recommendedName>
</protein>
<dbReference type="InterPro" id="IPR002421">
    <property type="entry name" value="5-3_exonuclease"/>
</dbReference>